<reference evidence="3 4" key="1">
    <citation type="submission" date="2014-04" db="EMBL/GenBank/DDBJ databases">
        <authorList>
            <consortium name="DOE Joint Genome Institute"/>
            <person name="Kuo A."/>
            <person name="Kohler A."/>
            <person name="Jargeat P."/>
            <person name="Nagy L.G."/>
            <person name="Floudas D."/>
            <person name="Copeland A."/>
            <person name="Barry K.W."/>
            <person name="Cichocki N."/>
            <person name="Veneault-Fourrey C."/>
            <person name="LaButti K."/>
            <person name="Lindquist E.A."/>
            <person name="Lipzen A."/>
            <person name="Lundell T."/>
            <person name="Morin E."/>
            <person name="Murat C."/>
            <person name="Sun H."/>
            <person name="Tunlid A."/>
            <person name="Henrissat B."/>
            <person name="Grigoriev I.V."/>
            <person name="Hibbett D.S."/>
            <person name="Martin F."/>
            <person name="Nordberg H.P."/>
            <person name="Cantor M.N."/>
            <person name="Hua S.X."/>
        </authorList>
    </citation>
    <scope>NUCLEOTIDE SEQUENCE [LARGE SCALE GENOMIC DNA]</scope>
    <source>
        <strain evidence="3 4">Ve08.2h10</strain>
    </source>
</reference>
<organism evidence="3 4">
    <name type="scientific">Paxillus rubicundulus Ve08.2h10</name>
    <dbReference type="NCBI Taxonomy" id="930991"/>
    <lineage>
        <taxon>Eukaryota</taxon>
        <taxon>Fungi</taxon>
        <taxon>Dikarya</taxon>
        <taxon>Basidiomycota</taxon>
        <taxon>Agaricomycotina</taxon>
        <taxon>Agaricomycetes</taxon>
        <taxon>Agaricomycetidae</taxon>
        <taxon>Boletales</taxon>
        <taxon>Paxilineae</taxon>
        <taxon>Paxillaceae</taxon>
        <taxon>Paxillus</taxon>
    </lineage>
</organism>
<dbReference type="STRING" id="930991.A0A0D0E465"/>
<name>A0A0D0E465_9AGAM</name>
<dbReference type="OrthoDB" id="2618502at2759"/>
<sequence>MQYHPKLTTMTYLNLHTFICCASHLKDDILQPQPHTVSVVIASAVLPPSITGFLAIIAGISVNPLWDIMLRSGSSGLGLGPERALEEQTCTVQCTLYPPVKKCINPECNAWQMSKVLKKEEQCAVIVFMLADSAHPAWSVHLKCQGELQTVISHYKNPPCILNSSVQISTLYRGVPLYIQVAKHQFIQQELAMQCMYLMQVAVSATNCARLYDIAQSHHQHGNMAWQFDSMLMTEQVWDSFTLLALLDDHNQFNLPLQVPHNSDQKDHFRQAMCTHTERIITHGQEELPHACDSCVWIFCMPDETVVKMEVVMMDGVTIGHPCCAVPQCKNPLDNNHH</sequence>
<evidence type="ECO:0000259" key="2">
    <source>
        <dbReference type="Pfam" id="PF18721"/>
    </source>
</evidence>
<feature type="domain" description="CxC6 like cysteine cluster associated with KDZ" evidence="2">
    <location>
        <begin position="314"/>
        <end position="338"/>
    </location>
</feature>
<keyword evidence="4" id="KW-1185">Reference proteome</keyword>
<dbReference type="Pfam" id="PF18718">
    <property type="entry name" value="CxC5"/>
    <property type="match status" value="1"/>
</dbReference>
<proteinExistence type="predicted"/>
<dbReference type="InterPro" id="IPR040898">
    <property type="entry name" value="CxC6"/>
</dbReference>
<feature type="domain" description="CxC5 like cysteine cluster associated with KDZ" evidence="1">
    <location>
        <begin position="93"/>
        <end position="214"/>
    </location>
</feature>
<dbReference type="InterPro" id="IPR041539">
    <property type="entry name" value="CxC5"/>
</dbReference>
<evidence type="ECO:0000313" key="4">
    <source>
        <dbReference type="Proteomes" id="UP000054538"/>
    </source>
</evidence>
<gene>
    <name evidence="3" type="ORF">PAXRUDRAFT_148350</name>
</gene>
<dbReference type="Proteomes" id="UP000054538">
    <property type="component" value="Unassembled WGS sequence"/>
</dbReference>
<dbReference type="AlphaFoldDB" id="A0A0D0E465"/>
<accession>A0A0D0E465</accession>
<protein>
    <submittedName>
        <fullName evidence="3">Unplaced genomic scaffold scaffold_508, whole genome shotgun sequence</fullName>
    </submittedName>
</protein>
<evidence type="ECO:0000259" key="1">
    <source>
        <dbReference type="Pfam" id="PF18718"/>
    </source>
</evidence>
<evidence type="ECO:0000313" key="3">
    <source>
        <dbReference type="EMBL" id="KIK91955.1"/>
    </source>
</evidence>
<dbReference type="InParanoid" id="A0A0D0E465"/>
<dbReference type="Pfam" id="PF18721">
    <property type="entry name" value="CxC6"/>
    <property type="match status" value="1"/>
</dbReference>
<dbReference type="HOGENOM" id="CLU_074887_0_0_1"/>
<reference evidence="4" key="2">
    <citation type="submission" date="2015-01" db="EMBL/GenBank/DDBJ databases">
        <title>Evolutionary Origins and Diversification of the Mycorrhizal Mutualists.</title>
        <authorList>
            <consortium name="DOE Joint Genome Institute"/>
            <consortium name="Mycorrhizal Genomics Consortium"/>
            <person name="Kohler A."/>
            <person name="Kuo A."/>
            <person name="Nagy L.G."/>
            <person name="Floudas D."/>
            <person name="Copeland A."/>
            <person name="Barry K.W."/>
            <person name="Cichocki N."/>
            <person name="Veneault-Fourrey C."/>
            <person name="LaButti K."/>
            <person name="Lindquist E.A."/>
            <person name="Lipzen A."/>
            <person name="Lundell T."/>
            <person name="Morin E."/>
            <person name="Murat C."/>
            <person name="Riley R."/>
            <person name="Ohm R."/>
            <person name="Sun H."/>
            <person name="Tunlid A."/>
            <person name="Henrissat B."/>
            <person name="Grigoriev I.V."/>
            <person name="Hibbett D.S."/>
            <person name="Martin F."/>
        </authorList>
    </citation>
    <scope>NUCLEOTIDE SEQUENCE [LARGE SCALE GENOMIC DNA]</scope>
    <source>
        <strain evidence="4">Ve08.2h10</strain>
    </source>
</reference>
<dbReference type="EMBL" id="KN825330">
    <property type="protein sequence ID" value="KIK91955.1"/>
    <property type="molecule type" value="Genomic_DNA"/>
</dbReference>